<dbReference type="InterPro" id="IPR002619">
    <property type="entry name" value="CX"/>
</dbReference>
<dbReference type="AlphaFoldDB" id="A0A0R3Q991"/>
<feature type="domain" description="CX" evidence="3">
    <location>
        <begin position="159"/>
        <end position="216"/>
    </location>
</feature>
<organism evidence="4">
    <name type="scientific">Brugia timori</name>
    <dbReference type="NCBI Taxonomy" id="42155"/>
    <lineage>
        <taxon>Eukaryota</taxon>
        <taxon>Metazoa</taxon>
        <taxon>Ecdysozoa</taxon>
        <taxon>Nematoda</taxon>
        <taxon>Chromadorea</taxon>
        <taxon>Rhabditida</taxon>
        <taxon>Spirurina</taxon>
        <taxon>Spiruromorpha</taxon>
        <taxon>Filarioidea</taxon>
        <taxon>Onchocercidae</taxon>
        <taxon>Brugia</taxon>
    </lineage>
</organism>
<dbReference type="Pfam" id="PF01705">
    <property type="entry name" value="CX"/>
    <property type="match status" value="1"/>
</dbReference>
<feature type="region of interest" description="Disordered" evidence="1">
    <location>
        <begin position="45"/>
        <end position="75"/>
    </location>
</feature>
<dbReference type="PANTHER" id="PTHR47520">
    <property type="entry name" value="CX DOMAIN-CONTAINING PROTEIN-RELATED"/>
    <property type="match status" value="1"/>
</dbReference>
<feature type="compositionally biased region" description="Low complexity" evidence="1">
    <location>
        <begin position="48"/>
        <end position="57"/>
    </location>
</feature>
<evidence type="ECO:0000259" key="3">
    <source>
        <dbReference type="Pfam" id="PF01705"/>
    </source>
</evidence>
<feature type="transmembrane region" description="Helical" evidence="2">
    <location>
        <begin position="12"/>
        <end position="31"/>
    </location>
</feature>
<keyword evidence="2" id="KW-0472">Membrane</keyword>
<proteinExistence type="predicted"/>
<protein>
    <submittedName>
        <fullName evidence="4">CX domain-containing protein</fullName>
    </submittedName>
</protein>
<keyword evidence="2" id="KW-1133">Transmembrane helix</keyword>
<evidence type="ECO:0000256" key="1">
    <source>
        <dbReference type="SAM" id="MobiDB-lite"/>
    </source>
</evidence>
<evidence type="ECO:0000256" key="2">
    <source>
        <dbReference type="SAM" id="Phobius"/>
    </source>
</evidence>
<sequence length="247" mass="27627">LKWYEKNMNIQRFLPVQLSLLVLVLLLLFVIKECGSKRSGTFTGGRGISASRSSGLRKNGGRPSGNPRSSRWGMYGGGNFGKTSGGRWGSSSHSTSWGQRRGGSLFTKSNIGSFVAGAAAGYLTYKAGKALIRRAHAPMMSVFHLQIYQVCLSWNNRPYYWGSNYYRGDYGTHMCRVLIQGDDPQLGNVYFDDGRKPKELVWSCNYDEYCCGYDCCRNDGTSSYWNAGELFDCCIIGFSHRYAKMMS</sequence>
<dbReference type="WBParaSite" id="BTMF_0000289901-mRNA-1">
    <property type="protein sequence ID" value="BTMF_0000289901-mRNA-1"/>
    <property type="gene ID" value="BTMF_0000289901"/>
</dbReference>
<accession>A0A0R3Q991</accession>
<evidence type="ECO:0000313" key="4">
    <source>
        <dbReference type="WBParaSite" id="BTMF_0000289901-mRNA-1"/>
    </source>
</evidence>
<reference evidence="4" key="1">
    <citation type="submission" date="2017-02" db="UniProtKB">
        <authorList>
            <consortium name="WormBaseParasite"/>
        </authorList>
    </citation>
    <scope>IDENTIFICATION</scope>
</reference>
<name>A0A0R3Q991_9BILA</name>
<keyword evidence="2" id="KW-0812">Transmembrane</keyword>